<accession>A0A0F7ZGI5</accession>
<organism evidence="1 2">
    <name type="scientific">Hirsutella minnesotensis 3608</name>
    <dbReference type="NCBI Taxonomy" id="1043627"/>
    <lineage>
        <taxon>Eukaryota</taxon>
        <taxon>Fungi</taxon>
        <taxon>Dikarya</taxon>
        <taxon>Ascomycota</taxon>
        <taxon>Pezizomycotina</taxon>
        <taxon>Sordariomycetes</taxon>
        <taxon>Hypocreomycetidae</taxon>
        <taxon>Hypocreales</taxon>
        <taxon>Ophiocordycipitaceae</taxon>
        <taxon>Hirsutella</taxon>
    </lineage>
</organism>
<protein>
    <submittedName>
        <fullName evidence="1">Uncharacterized protein</fullName>
    </submittedName>
</protein>
<evidence type="ECO:0000313" key="2">
    <source>
        <dbReference type="Proteomes" id="UP000054481"/>
    </source>
</evidence>
<proteinExistence type="predicted"/>
<reference evidence="1 2" key="1">
    <citation type="journal article" date="2014" name="Genome Biol. Evol.">
        <title>Comparative genomics and transcriptomics analyses reveal divergent lifestyle features of nematode endoparasitic fungus Hirsutella minnesotensis.</title>
        <authorList>
            <person name="Lai Y."/>
            <person name="Liu K."/>
            <person name="Zhang X."/>
            <person name="Zhang X."/>
            <person name="Li K."/>
            <person name="Wang N."/>
            <person name="Shu C."/>
            <person name="Wu Y."/>
            <person name="Wang C."/>
            <person name="Bushley K.E."/>
            <person name="Xiang M."/>
            <person name="Liu X."/>
        </authorList>
    </citation>
    <scope>NUCLEOTIDE SEQUENCE [LARGE SCALE GENOMIC DNA]</scope>
    <source>
        <strain evidence="1 2">3608</strain>
    </source>
</reference>
<dbReference type="OrthoDB" id="3596450at2759"/>
<sequence>MENIEGETKYRRYQAASPMSSSSGRDFSWTEGNDSIYLWDAGLWTACKESRQIVMSYFRVEHWNNTRRSLSHSKRYWTSAALAEEFEAITAIIVARHDGEEWHLMVQPHKDLFCLEPSDWRTVDDWQAHFCDLTLSPFRKGYGHIGHVAVEFDQSWNRDIPNDLCDILKESTPRGFIARVMAECAENRLHSFFWLIDRHASWSIPGSHHDSFPKPMVFYDCKHKYVETNQGDLEGGKDDETQFDRTAVYFVQQLGSVANKDYTRMGGQNGLPIDGHDFRVDECLGVLTCM</sequence>
<gene>
    <name evidence="1" type="ORF">HIM_09655</name>
</gene>
<evidence type="ECO:0000313" key="1">
    <source>
        <dbReference type="EMBL" id="KJZ70951.1"/>
    </source>
</evidence>
<dbReference type="AlphaFoldDB" id="A0A0F7ZGI5"/>
<dbReference type="Proteomes" id="UP000054481">
    <property type="component" value="Unassembled WGS sequence"/>
</dbReference>
<dbReference type="EMBL" id="KQ030598">
    <property type="protein sequence ID" value="KJZ70951.1"/>
    <property type="molecule type" value="Genomic_DNA"/>
</dbReference>
<name>A0A0F7ZGI5_9HYPO</name>
<keyword evidence="2" id="KW-1185">Reference proteome</keyword>